<keyword evidence="2 4" id="KW-0560">Oxidoreductase</keyword>
<reference evidence="7" key="1">
    <citation type="submission" date="2020-01" db="EMBL/GenBank/DDBJ databases">
        <title>'Steroidobacter agaridevorans' sp. nov., agar-degrading bacteria isolated from rhizosphere soils.</title>
        <authorList>
            <person name="Ikenaga M."/>
            <person name="Kataoka M."/>
            <person name="Murouchi A."/>
            <person name="Katsuragi S."/>
            <person name="Sakai M."/>
        </authorList>
    </citation>
    <scope>NUCLEOTIDE SEQUENCE [LARGE SCALE GENOMIC DNA]</scope>
    <source>
        <strain evidence="7">YU21-B</strain>
    </source>
</reference>
<evidence type="ECO:0000256" key="4">
    <source>
        <dbReference type="RuleBase" id="RU003345"/>
    </source>
</evidence>
<dbReference type="Gene3D" id="3.40.605.10">
    <property type="entry name" value="Aldehyde Dehydrogenase, Chain A, domain 1"/>
    <property type="match status" value="1"/>
</dbReference>
<evidence type="ECO:0000313" key="6">
    <source>
        <dbReference type="EMBL" id="GFE79796.1"/>
    </source>
</evidence>
<organism evidence="6 7">
    <name type="scientific">Steroidobacter agaridevorans</name>
    <dbReference type="NCBI Taxonomy" id="2695856"/>
    <lineage>
        <taxon>Bacteria</taxon>
        <taxon>Pseudomonadati</taxon>
        <taxon>Pseudomonadota</taxon>
        <taxon>Gammaproteobacteria</taxon>
        <taxon>Steroidobacterales</taxon>
        <taxon>Steroidobacteraceae</taxon>
        <taxon>Steroidobacter</taxon>
    </lineage>
</organism>
<dbReference type="Proteomes" id="UP000445000">
    <property type="component" value="Unassembled WGS sequence"/>
</dbReference>
<keyword evidence="7" id="KW-1185">Reference proteome</keyword>
<comment type="caution">
    <text evidence="6">The sequence shown here is derived from an EMBL/GenBank/DDBJ whole genome shotgun (WGS) entry which is preliminary data.</text>
</comment>
<dbReference type="AlphaFoldDB" id="A0A829YAR4"/>
<feature type="active site" evidence="3">
    <location>
        <position position="270"/>
    </location>
</feature>
<dbReference type="PROSITE" id="PS00687">
    <property type="entry name" value="ALDEHYDE_DEHYDR_GLU"/>
    <property type="match status" value="1"/>
</dbReference>
<evidence type="ECO:0000313" key="7">
    <source>
        <dbReference type="Proteomes" id="UP000445000"/>
    </source>
</evidence>
<dbReference type="PANTHER" id="PTHR42804:SF1">
    <property type="entry name" value="ALDEHYDE DEHYDROGENASE-RELATED"/>
    <property type="match status" value="1"/>
</dbReference>
<sequence length="500" mass="54138">MPESLFQPEDKYMTMLPEAKLYIDGVIRRASGDKTYDNTGPWTGEVVGKAADASREDVDAAIAAARRAFDRTNWSTSHAMRFELMKKYRDLLYANRQKLVDISRYEAGAAIGAAARAQVDGALFGMDGLLECFPLVKWEEDRGIRRDYGFDTARIVTHEAVGVVGAITPWNVPLYVNIGKVVAALLAGCTVVLKPAPDTPLMGTYMGELAAEAGLPPGVLNVVTSADPAMAGEMLVTDPRVDLISFTGSTAVGRRVMEKGAATLKRVFLELGGKSANIILDDAPNFAQTVMGGMVVFHAGQGCAYPTRLLVPKSRYEEAVKALEMGYAGFASKWGEIDEPTCIMGPVISRRQMDRVMSYIEIGKQEGARLLAGGKVRTDKGGGFFVEPTCFVDVRNDMRIAREEIFGPVLVVIPYEDDEDAIRIANDSEYGLGGAIFSGDKERAIRMAKRIRTGSISVNGGVSITGDLPFGGYKSSGIGREWGREGIEEFLETKAIGIRA</sequence>
<dbReference type="Pfam" id="PF00171">
    <property type="entry name" value="Aldedh"/>
    <property type="match status" value="1"/>
</dbReference>
<gene>
    <name evidence="6" type="ORF">GCM10011487_17960</name>
</gene>
<dbReference type="InterPro" id="IPR015590">
    <property type="entry name" value="Aldehyde_DH_dom"/>
</dbReference>
<dbReference type="PANTHER" id="PTHR42804">
    <property type="entry name" value="ALDEHYDE DEHYDROGENASE"/>
    <property type="match status" value="1"/>
</dbReference>
<dbReference type="CDD" id="cd07089">
    <property type="entry name" value="ALDH_CddD-AldA-like"/>
    <property type="match status" value="1"/>
</dbReference>
<protein>
    <submittedName>
        <fullName evidence="6">Putative aldehyde dehydrogenase AldA</fullName>
    </submittedName>
</protein>
<dbReference type="InterPro" id="IPR016163">
    <property type="entry name" value="Ald_DH_C"/>
</dbReference>
<accession>A0A829YAR4</accession>
<dbReference type="GO" id="GO:0016620">
    <property type="term" value="F:oxidoreductase activity, acting on the aldehyde or oxo group of donors, NAD or NADP as acceptor"/>
    <property type="evidence" value="ECO:0007669"/>
    <property type="project" value="InterPro"/>
</dbReference>
<comment type="similarity">
    <text evidence="1 4">Belongs to the aldehyde dehydrogenase family.</text>
</comment>
<evidence type="ECO:0000256" key="1">
    <source>
        <dbReference type="ARBA" id="ARBA00009986"/>
    </source>
</evidence>
<name>A0A829YAR4_9GAMM</name>
<dbReference type="InterPro" id="IPR029510">
    <property type="entry name" value="Ald_DH_CS_GLU"/>
</dbReference>
<dbReference type="FunFam" id="3.40.605.10:FF:000007">
    <property type="entry name" value="NAD/NADP-dependent betaine aldehyde dehydrogenase"/>
    <property type="match status" value="1"/>
</dbReference>
<feature type="domain" description="Aldehyde dehydrogenase" evidence="5">
    <location>
        <begin position="32"/>
        <end position="496"/>
    </location>
</feature>
<dbReference type="EMBL" id="BLJN01000002">
    <property type="protein sequence ID" value="GFE79796.1"/>
    <property type="molecule type" value="Genomic_DNA"/>
</dbReference>
<dbReference type="SUPFAM" id="SSF53720">
    <property type="entry name" value="ALDH-like"/>
    <property type="match status" value="1"/>
</dbReference>
<evidence type="ECO:0000256" key="3">
    <source>
        <dbReference type="PROSITE-ProRule" id="PRU10007"/>
    </source>
</evidence>
<dbReference type="InterPro" id="IPR016161">
    <property type="entry name" value="Ald_DH/histidinol_DH"/>
</dbReference>
<proteinExistence type="inferred from homology"/>
<dbReference type="Gene3D" id="3.40.309.10">
    <property type="entry name" value="Aldehyde Dehydrogenase, Chain A, domain 2"/>
    <property type="match status" value="1"/>
</dbReference>
<evidence type="ECO:0000256" key="2">
    <source>
        <dbReference type="ARBA" id="ARBA00023002"/>
    </source>
</evidence>
<dbReference type="InterPro" id="IPR016162">
    <property type="entry name" value="Ald_DH_N"/>
</dbReference>
<evidence type="ECO:0000259" key="5">
    <source>
        <dbReference type="Pfam" id="PF00171"/>
    </source>
</evidence>